<accession>A0A5J4G0L1</accession>
<feature type="active site" evidence="4">
    <location>
        <position position="148"/>
    </location>
</feature>
<dbReference type="Pfam" id="PF01327">
    <property type="entry name" value="Pep_deformylase"/>
    <property type="match status" value="1"/>
</dbReference>
<evidence type="ECO:0000256" key="2">
    <source>
        <dbReference type="ARBA" id="ARBA00022723"/>
    </source>
</evidence>
<comment type="function">
    <text evidence="4">Removes the formyl group from the N-terminal Met of newly synthesized proteins. Requires at least a dipeptide for an efficient rate of reaction. N-terminal L-methionine is a prerequisite for activity but the enzyme has broad specificity at other positions.</text>
</comment>
<dbReference type="InterPro" id="IPR036821">
    <property type="entry name" value="Peptide_deformylase_sf"/>
</dbReference>
<gene>
    <name evidence="4 5" type="primary">def</name>
    <name evidence="5" type="ORF">ULMS_13630</name>
</gene>
<evidence type="ECO:0000313" key="5">
    <source>
        <dbReference type="EMBL" id="GEQ85855.1"/>
    </source>
</evidence>
<name>A0A5J4G0L1_9FLAO</name>
<dbReference type="PANTHER" id="PTHR10458:SF22">
    <property type="entry name" value="PEPTIDE DEFORMYLASE"/>
    <property type="match status" value="1"/>
</dbReference>
<feature type="binding site" evidence="4">
    <location>
        <position position="151"/>
    </location>
    <ligand>
        <name>Fe cation</name>
        <dbReference type="ChEBI" id="CHEBI:24875"/>
    </ligand>
</feature>
<dbReference type="AlphaFoldDB" id="A0A5J4G0L1"/>
<dbReference type="PANTHER" id="PTHR10458">
    <property type="entry name" value="PEPTIDE DEFORMYLASE"/>
    <property type="match status" value="1"/>
</dbReference>
<proteinExistence type="inferred from homology"/>
<dbReference type="PRINTS" id="PR01576">
    <property type="entry name" value="PDEFORMYLASE"/>
</dbReference>
<organism evidence="5 6">
    <name type="scientific">Patiriisocius marinistellae</name>
    <dbReference type="NCBI Taxonomy" id="2494560"/>
    <lineage>
        <taxon>Bacteria</taxon>
        <taxon>Pseudomonadati</taxon>
        <taxon>Bacteroidota</taxon>
        <taxon>Flavobacteriia</taxon>
        <taxon>Flavobacteriales</taxon>
        <taxon>Flavobacteriaceae</taxon>
        <taxon>Patiriisocius</taxon>
    </lineage>
</organism>
<comment type="similarity">
    <text evidence="1 4">Belongs to the polypeptide deformylase family.</text>
</comment>
<reference evidence="5 6" key="1">
    <citation type="submission" date="2019-08" db="EMBL/GenBank/DDBJ databases">
        <title>Ulvibacter marinistellae sp. nov., isolated from a starfish, Patiria pectinifera.</title>
        <authorList>
            <person name="Kawano K."/>
            <person name="Ushijima N."/>
            <person name="Kihara M."/>
            <person name="Itoh H."/>
        </authorList>
    </citation>
    <scope>NUCLEOTIDE SEQUENCE [LARGE SCALE GENOMIC DNA]</scope>
    <source>
        <strain evidence="5 6">KK4</strain>
    </source>
</reference>
<dbReference type="SUPFAM" id="SSF56420">
    <property type="entry name" value="Peptide deformylase"/>
    <property type="match status" value="1"/>
</dbReference>
<dbReference type="CDD" id="cd00487">
    <property type="entry name" value="Pep_deformylase"/>
    <property type="match status" value="1"/>
</dbReference>
<evidence type="ECO:0000256" key="3">
    <source>
        <dbReference type="ARBA" id="ARBA00022801"/>
    </source>
</evidence>
<dbReference type="InterPro" id="IPR023635">
    <property type="entry name" value="Peptide_deformylase"/>
</dbReference>
<dbReference type="NCBIfam" id="TIGR00079">
    <property type="entry name" value="pept_deformyl"/>
    <property type="match status" value="1"/>
</dbReference>
<dbReference type="Proteomes" id="UP000326994">
    <property type="component" value="Unassembled WGS sequence"/>
</dbReference>
<dbReference type="OrthoDB" id="9784988at2"/>
<comment type="caution">
    <text evidence="5">The sequence shown here is derived from an EMBL/GenBank/DDBJ whole genome shotgun (WGS) entry which is preliminary data.</text>
</comment>
<evidence type="ECO:0000313" key="6">
    <source>
        <dbReference type="Proteomes" id="UP000326994"/>
    </source>
</evidence>
<comment type="cofactor">
    <cofactor evidence="4">
        <name>Fe(2+)</name>
        <dbReference type="ChEBI" id="CHEBI:29033"/>
    </cofactor>
    <text evidence="4">Binds 1 Fe(2+) ion.</text>
</comment>
<keyword evidence="4" id="KW-0408">Iron</keyword>
<feature type="binding site" evidence="4">
    <location>
        <position position="147"/>
    </location>
    <ligand>
        <name>Fe cation</name>
        <dbReference type="ChEBI" id="CHEBI:24875"/>
    </ligand>
</feature>
<protein>
    <recommendedName>
        <fullName evidence="4">Peptide deformylase</fullName>
        <shortName evidence="4">PDF</shortName>
        <ecNumber evidence="4">3.5.1.88</ecNumber>
    </recommendedName>
    <alternativeName>
        <fullName evidence="4">Polypeptide deformylase</fullName>
    </alternativeName>
</protein>
<dbReference type="EC" id="3.5.1.88" evidence="4"/>
<evidence type="ECO:0000256" key="1">
    <source>
        <dbReference type="ARBA" id="ARBA00010759"/>
    </source>
</evidence>
<keyword evidence="4" id="KW-0648">Protein biosynthesis</keyword>
<dbReference type="NCBIfam" id="NF001159">
    <property type="entry name" value="PRK00150.1-3"/>
    <property type="match status" value="1"/>
</dbReference>
<dbReference type="HAMAP" id="MF_00163">
    <property type="entry name" value="Pep_deformylase"/>
    <property type="match status" value="1"/>
</dbReference>
<keyword evidence="2 4" id="KW-0479">Metal-binding</keyword>
<dbReference type="RefSeq" id="WP_151893802.1">
    <property type="nucleotide sequence ID" value="NZ_BKCF01000002.1"/>
</dbReference>
<dbReference type="EMBL" id="BKCF01000002">
    <property type="protein sequence ID" value="GEQ85855.1"/>
    <property type="molecule type" value="Genomic_DNA"/>
</dbReference>
<dbReference type="GO" id="GO:0042586">
    <property type="term" value="F:peptide deformylase activity"/>
    <property type="evidence" value="ECO:0007669"/>
    <property type="project" value="UniProtKB-UniRule"/>
</dbReference>
<evidence type="ECO:0000256" key="4">
    <source>
        <dbReference type="HAMAP-Rule" id="MF_00163"/>
    </source>
</evidence>
<keyword evidence="3 4" id="KW-0378">Hydrolase</keyword>
<dbReference type="Gene3D" id="3.90.45.10">
    <property type="entry name" value="Peptide deformylase"/>
    <property type="match status" value="1"/>
</dbReference>
<comment type="catalytic activity">
    <reaction evidence="4">
        <text>N-terminal N-formyl-L-methionyl-[peptide] + H2O = N-terminal L-methionyl-[peptide] + formate</text>
        <dbReference type="Rhea" id="RHEA:24420"/>
        <dbReference type="Rhea" id="RHEA-COMP:10639"/>
        <dbReference type="Rhea" id="RHEA-COMP:10640"/>
        <dbReference type="ChEBI" id="CHEBI:15377"/>
        <dbReference type="ChEBI" id="CHEBI:15740"/>
        <dbReference type="ChEBI" id="CHEBI:49298"/>
        <dbReference type="ChEBI" id="CHEBI:64731"/>
        <dbReference type="EC" id="3.5.1.88"/>
    </reaction>
</comment>
<sequence>MILPIVAYGDPVLRKECEEISKDYPKLDILLENMYETMYAANGVGLAAPQIGVPIRLFLVDATPFGDDEDLTEEEQKQVSEFKKTFINATILEESGDEWAFNEGCLSIPDVREDVFRQPDIKIEYFDEDFKKHTEAYSGIIARIIQHEYDHIEGVLFTDKLSPLKKRLIKGKLTNISKGKTNIDYRMRFPNAKKKR</sequence>
<keyword evidence="6" id="KW-1185">Reference proteome</keyword>
<dbReference type="GO" id="GO:0006412">
    <property type="term" value="P:translation"/>
    <property type="evidence" value="ECO:0007669"/>
    <property type="project" value="UniProtKB-UniRule"/>
</dbReference>
<dbReference type="PIRSF" id="PIRSF004749">
    <property type="entry name" value="Pep_def"/>
    <property type="match status" value="1"/>
</dbReference>
<dbReference type="GO" id="GO:0046872">
    <property type="term" value="F:metal ion binding"/>
    <property type="evidence" value="ECO:0007669"/>
    <property type="project" value="UniProtKB-KW"/>
</dbReference>
<feature type="binding site" evidence="4">
    <location>
        <position position="105"/>
    </location>
    <ligand>
        <name>Fe cation</name>
        <dbReference type="ChEBI" id="CHEBI:24875"/>
    </ligand>
</feature>